<name>A0A9W8VDV3_9HYPO</name>
<gene>
    <name evidence="1" type="ORF">NW762_007212</name>
</gene>
<reference evidence="1" key="1">
    <citation type="submission" date="2022-09" db="EMBL/GenBank/DDBJ databases">
        <title>Fusarium specimens isolated from Avocado Roots.</title>
        <authorList>
            <person name="Stajich J."/>
            <person name="Roper C."/>
            <person name="Heimlech-Rivalta G."/>
        </authorList>
    </citation>
    <scope>NUCLEOTIDE SEQUENCE</scope>
    <source>
        <strain evidence="1">CF00136</strain>
    </source>
</reference>
<organism evidence="1 2">
    <name type="scientific">Fusarium torreyae</name>
    <dbReference type="NCBI Taxonomy" id="1237075"/>
    <lineage>
        <taxon>Eukaryota</taxon>
        <taxon>Fungi</taxon>
        <taxon>Dikarya</taxon>
        <taxon>Ascomycota</taxon>
        <taxon>Pezizomycotina</taxon>
        <taxon>Sordariomycetes</taxon>
        <taxon>Hypocreomycetidae</taxon>
        <taxon>Hypocreales</taxon>
        <taxon>Nectriaceae</taxon>
        <taxon>Fusarium</taxon>
    </lineage>
</organism>
<dbReference type="EMBL" id="JAOQAZ010000013">
    <property type="protein sequence ID" value="KAJ4260471.1"/>
    <property type="molecule type" value="Genomic_DNA"/>
</dbReference>
<evidence type="ECO:0000313" key="1">
    <source>
        <dbReference type="EMBL" id="KAJ4260471.1"/>
    </source>
</evidence>
<proteinExistence type="predicted"/>
<dbReference type="Proteomes" id="UP001152049">
    <property type="component" value="Unassembled WGS sequence"/>
</dbReference>
<dbReference type="AlphaFoldDB" id="A0A9W8VDV3"/>
<protein>
    <submittedName>
        <fullName evidence="1">Uncharacterized protein</fullName>
    </submittedName>
</protein>
<evidence type="ECO:0000313" key="2">
    <source>
        <dbReference type="Proteomes" id="UP001152049"/>
    </source>
</evidence>
<sequence>MALRSLSQKILATSLVAVVTAGGVYSFTVQRRVSLVDPKLITRFESIPETFEKARSVSEIVNARKHTYKCDSRYITLDIPARHHNVRDEVLLAKFIRGYFGGAVIGPERMTLQTVGLNLVHFSEAASNPRTDIWSLKELPQTKLPPINTVLFGVFQTLDSRLADPSVGKDVPNRTASYVDFGFGSDRVGFAGVHRFAVVRLREEQSEQQTVQIHCQSMSCNPIANKPLRPGWMFKFHEFYADYLFRDGVSEIKQWMNIDIDS</sequence>
<accession>A0A9W8VDV3</accession>
<comment type="caution">
    <text evidence="1">The sequence shown here is derived from an EMBL/GenBank/DDBJ whole genome shotgun (WGS) entry which is preliminary data.</text>
</comment>
<dbReference type="OrthoDB" id="3354680at2759"/>
<keyword evidence="2" id="KW-1185">Reference proteome</keyword>